<protein>
    <submittedName>
        <fullName evidence="1">Uncharacterized protein</fullName>
    </submittedName>
</protein>
<sequence>MSSLVHFSCELKNTRHFSLLNHS</sequence>
<reference evidence="1" key="2">
    <citation type="journal article" date="2015" name="Data Brief">
        <title>Shoot transcriptome of the giant reed, Arundo donax.</title>
        <authorList>
            <person name="Barrero R.A."/>
            <person name="Guerrero F.D."/>
            <person name="Moolhuijzen P."/>
            <person name="Goolsby J.A."/>
            <person name="Tidwell J."/>
            <person name="Bellgard S.E."/>
            <person name="Bellgard M.I."/>
        </authorList>
    </citation>
    <scope>NUCLEOTIDE SEQUENCE</scope>
    <source>
        <tissue evidence="1">Shoot tissue taken approximately 20 cm above the soil surface</tissue>
    </source>
</reference>
<name>A0A0A9C570_ARUDO</name>
<evidence type="ECO:0000313" key="1">
    <source>
        <dbReference type="EMBL" id="JAD66637.1"/>
    </source>
</evidence>
<proteinExistence type="predicted"/>
<reference evidence="1" key="1">
    <citation type="submission" date="2014-09" db="EMBL/GenBank/DDBJ databases">
        <authorList>
            <person name="Magalhaes I.L.F."/>
            <person name="Oliveira U."/>
            <person name="Santos F.R."/>
            <person name="Vidigal T.H.D.A."/>
            <person name="Brescovit A.D."/>
            <person name="Santos A.J."/>
        </authorList>
    </citation>
    <scope>NUCLEOTIDE SEQUENCE</scope>
    <source>
        <tissue evidence="1">Shoot tissue taken approximately 20 cm above the soil surface</tissue>
    </source>
</reference>
<dbReference type="AlphaFoldDB" id="A0A0A9C570"/>
<accession>A0A0A9C570</accession>
<dbReference type="EMBL" id="GBRH01231258">
    <property type="protein sequence ID" value="JAD66637.1"/>
    <property type="molecule type" value="Transcribed_RNA"/>
</dbReference>
<organism evidence="1">
    <name type="scientific">Arundo donax</name>
    <name type="common">Giant reed</name>
    <name type="synonym">Donax arundinaceus</name>
    <dbReference type="NCBI Taxonomy" id="35708"/>
    <lineage>
        <taxon>Eukaryota</taxon>
        <taxon>Viridiplantae</taxon>
        <taxon>Streptophyta</taxon>
        <taxon>Embryophyta</taxon>
        <taxon>Tracheophyta</taxon>
        <taxon>Spermatophyta</taxon>
        <taxon>Magnoliopsida</taxon>
        <taxon>Liliopsida</taxon>
        <taxon>Poales</taxon>
        <taxon>Poaceae</taxon>
        <taxon>PACMAD clade</taxon>
        <taxon>Arundinoideae</taxon>
        <taxon>Arundineae</taxon>
        <taxon>Arundo</taxon>
    </lineage>
</organism>